<organism evidence="1 2">
    <name type="scientific">Trichoderma citrinoviride</name>
    <dbReference type="NCBI Taxonomy" id="58853"/>
    <lineage>
        <taxon>Eukaryota</taxon>
        <taxon>Fungi</taxon>
        <taxon>Dikarya</taxon>
        <taxon>Ascomycota</taxon>
        <taxon>Pezizomycotina</taxon>
        <taxon>Sordariomycetes</taxon>
        <taxon>Hypocreomycetidae</taxon>
        <taxon>Hypocreales</taxon>
        <taxon>Hypocreaceae</taxon>
        <taxon>Trichoderma</taxon>
    </lineage>
</organism>
<sequence>MPLPSTARRRLILLTQVLIGAPAATFAGLALWTRNCSFEPFGPETDPLFKHPILQEVNPRNNPSTHDCCLRRVPFERLRPELLEDAKRGGSALVEEFARGMWGGFGYAVQRRVMGLLTRGPEKHASLWSPEELRQSKYEPGTIVTNYFLVLDKTPTTITLRGCPAPTPIRPHAMDNLSALTAELDEGRKEAEFRLKALAFDGVTTRPREDPFGGFPGVLHRLYARVLVETAVGRCVR</sequence>
<evidence type="ECO:0000313" key="2">
    <source>
        <dbReference type="Proteomes" id="UP000241546"/>
    </source>
</evidence>
<dbReference type="Proteomes" id="UP000241546">
    <property type="component" value="Unassembled WGS sequence"/>
</dbReference>
<evidence type="ECO:0000313" key="1">
    <source>
        <dbReference type="EMBL" id="PTB66164.1"/>
    </source>
</evidence>
<dbReference type="EMBL" id="KZ680213">
    <property type="protein sequence ID" value="PTB66164.1"/>
    <property type="molecule type" value="Genomic_DNA"/>
</dbReference>
<dbReference type="OrthoDB" id="4436466at2759"/>
<name>A0A2T4BA21_9HYPO</name>
<reference evidence="2" key="1">
    <citation type="submission" date="2016-07" db="EMBL/GenBank/DDBJ databases">
        <title>Multiple horizontal gene transfer events from other fungi enriched the ability of initially mycotrophic Trichoderma (Ascomycota) to feed on dead plant biomass.</title>
        <authorList>
            <consortium name="DOE Joint Genome Institute"/>
            <person name="Atanasova L."/>
            <person name="Chenthamara K."/>
            <person name="Zhang J."/>
            <person name="Grujic M."/>
            <person name="Henrissat B."/>
            <person name="Kuo A."/>
            <person name="Aerts A."/>
            <person name="Salamov A."/>
            <person name="Lipzen A."/>
            <person name="Labutti K."/>
            <person name="Barry K."/>
            <person name="Miao Y."/>
            <person name="Rahimi M.J."/>
            <person name="Shen Q."/>
            <person name="Grigoriev I.V."/>
            <person name="Kubicek C.P."/>
            <person name="Druzhinina I.S."/>
        </authorList>
    </citation>
    <scope>NUCLEOTIDE SEQUENCE [LARGE SCALE GENOMIC DNA]</scope>
    <source>
        <strain evidence="2">TUCIM 6016</strain>
    </source>
</reference>
<dbReference type="RefSeq" id="XP_024749484.1">
    <property type="nucleotide sequence ID" value="XM_024890579.1"/>
</dbReference>
<dbReference type="AlphaFoldDB" id="A0A2T4BA21"/>
<protein>
    <submittedName>
        <fullName evidence="1">Uncharacterized protein</fullName>
    </submittedName>
</protein>
<accession>A0A2T4BA21</accession>
<dbReference type="GeneID" id="36598697"/>
<proteinExistence type="predicted"/>
<keyword evidence="2" id="KW-1185">Reference proteome</keyword>
<gene>
    <name evidence="1" type="ORF">BBK36DRAFT_1119379</name>
</gene>